<dbReference type="AlphaFoldDB" id="A0A0P8C660"/>
<reference evidence="2 3" key="1">
    <citation type="submission" date="2015-09" db="EMBL/GenBank/DDBJ databases">
        <title>Identification and resolution of microdiversity through metagenomic sequencing of parallel consortia.</title>
        <authorList>
            <person name="Nelson W.C."/>
            <person name="Romine M.F."/>
            <person name="Lindemann S.R."/>
        </authorList>
    </citation>
    <scope>NUCLEOTIDE SEQUENCE [LARGE SCALE GENOMIC DNA]</scope>
    <source>
        <strain evidence="2">HL-49</strain>
    </source>
</reference>
<dbReference type="PATRIC" id="fig|1305737.6.peg.1814"/>
<dbReference type="EMBL" id="LJXT01000026">
    <property type="protein sequence ID" value="KPQ18248.1"/>
    <property type="molecule type" value="Genomic_DNA"/>
</dbReference>
<evidence type="ECO:0000313" key="2">
    <source>
        <dbReference type="EMBL" id="KPQ18248.1"/>
    </source>
</evidence>
<accession>A0A0P8C660</accession>
<dbReference type="Proteomes" id="UP000050421">
    <property type="component" value="Unassembled WGS sequence"/>
</dbReference>
<feature type="domain" description="SnoaL-like" evidence="1">
    <location>
        <begin position="12"/>
        <end position="122"/>
    </location>
</feature>
<name>A0A0P8C660_9BACT</name>
<dbReference type="InterPro" id="IPR037401">
    <property type="entry name" value="SnoaL-like"/>
</dbReference>
<comment type="caution">
    <text evidence="2">The sequence shown here is derived from an EMBL/GenBank/DDBJ whole genome shotgun (WGS) entry which is preliminary data.</text>
</comment>
<gene>
    <name evidence="2" type="ORF">HLUCCX10_05760</name>
</gene>
<sequence>MLNLQRETLIDSYISSYNQKDVKGMLKPLHDEVIFENYTNGEITHRTQGIDEFEKQAIQALDFFETREQSPEKYIHQARHTELHLKYHAILGKDFPDGSLKKGDEINLKGKSVFTFKDGLISKIQDYS</sequence>
<evidence type="ECO:0000313" key="3">
    <source>
        <dbReference type="Proteomes" id="UP000050421"/>
    </source>
</evidence>
<dbReference type="Gene3D" id="3.10.450.50">
    <property type="match status" value="1"/>
</dbReference>
<evidence type="ECO:0000259" key="1">
    <source>
        <dbReference type="Pfam" id="PF12680"/>
    </source>
</evidence>
<protein>
    <recommendedName>
        <fullName evidence="1">SnoaL-like domain-containing protein</fullName>
    </recommendedName>
</protein>
<proteinExistence type="predicted"/>
<dbReference type="InterPro" id="IPR032710">
    <property type="entry name" value="NTF2-like_dom_sf"/>
</dbReference>
<dbReference type="SUPFAM" id="SSF54427">
    <property type="entry name" value="NTF2-like"/>
    <property type="match status" value="1"/>
</dbReference>
<dbReference type="eggNOG" id="COG3631">
    <property type="taxonomic scope" value="Bacteria"/>
</dbReference>
<organism evidence="2 3">
    <name type="scientific">Algoriphagus marincola HL-49</name>
    <dbReference type="NCBI Taxonomy" id="1305737"/>
    <lineage>
        <taxon>Bacteria</taxon>
        <taxon>Pseudomonadati</taxon>
        <taxon>Bacteroidota</taxon>
        <taxon>Cytophagia</taxon>
        <taxon>Cytophagales</taxon>
        <taxon>Cyclobacteriaceae</taxon>
        <taxon>Algoriphagus</taxon>
    </lineage>
</organism>
<dbReference type="STRING" id="1305737.GCA_000526355_01823"/>
<dbReference type="OrthoDB" id="582835at2"/>
<dbReference type="Pfam" id="PF12680">
    <property type="entry name" value="SnoaL_2"/>
    <property type="match status" value="1"/>
</dbReference>